<keyword evidence="4" id="KW-0804">Transcription</keyword>
<feature type="compositionally biased region" description="Basic residues" evidence="6">
    <location>
        <begin position="1199"/>
        <end position="1213"/>
    </location>
</feature>
<accession>A0A7K6GC40</accession>
<feature type="compositionally biased region" description="Basic residues" evidence="6">
    <location>
        <begin position="492"/>
        <end position="501"/>
    </location>
</feature>
<keyword evidence="5" id="KW-0539">Nucleus</keyword>
<keyword evidence="2" id="KW-0597">Phosphoprotein</keyword>
<dbReference type="Pfam" id="PF24101">
    <property type="entry name" value="WHD_GTF3C1"/>
    <property type="match status" value="1"/>
</dbReference>
<keyword evidence="11" id="KW-1185">Reference proteome</keyword>
<evidence type="ECO:0000256" key="4">
    <source>
        <dbReference type="ARBA" id="ARBA00023163"/>
    </source>
</evidence>
<gene>
    <name evidence="10" type="primary">Gtf3c1</name>
    <name evidence="10" type="ORF">MALELE_R04471</name>
</gene>
<feature type="domain" description="General transcription factor 3C polypeptide 1 winged-helix" evidence="8">
    <location>
        <begin position="6"/>
        <end position="61"/>
    </location>
</feature>
<evidence type="ECO:0000256" key="6">
    <source>
        <dbReference type="SAM" id="MobiDB-lite"/>
    </source>
</evidence>
<feature type="non-terminal residue" evidence="10">
    <location>
        <position position="1"/>
    </location>
</feature>
<feature type="compositionally biased region" description="Low complexity" evidence="6">
    <location>
        <begin position="1834"/>
        <end position="1844"/>
    </location>
</feature>
<name>A0A7K6GC40_9PASS</name>
<dbReference type="GO" id="GO:0006384">
    <property type="term" value="P:transcription initiation at RNA polymerase III promoter"/>
    <property type="evidence" value="ECO:0007669"/>
    <property type="project" value="InterPro"/>
</dbReference>
<dbReference type="Pfam" id="PF04182">
    <property type="entry name" value="B-block_TFIIIC"/>
    <property type="match status" value="1"/>
</dbReference>
<feature type="domain" description="GTF3C1 extended winged-helix" evidence="9">
    <location>
        <begin position="614"/>
        <end position="722"/>
    </location>
</feature>
<feature type="region of interest" description="Disordered" evidence="6">
    <location>
        <begin position="719"/>
        <end position="768"/>
    </location>
</feature>
<feature type="compositionally biased region" description="Basic and acidic residues" evidence="6">
    <location>
        <begin position="1189"/>
        <end position="1198"/>
    </location>
</feature>
<feature type="domain" description="B-block binding subunit of TFIIIC" evidence="7">
    <location>
        <begin position="174"/>
        <end position="249"/>
    </location>
</feature>
<keyword evidence="3" id="KW-0238">DNA-binding</keyword>
<comment type="caution">
    <text evidence="10">The sequence shown here is derived from an EMBL/GenBank/DDBJ whole genome shotgun (WGS) entry which is preliminary data.</text>
</comment>
<feature type="region of interest" description="Disordered" evidence="6">
    <location>
        <begin position="1816"/>
        <end position="1978"/>
    </location>
</feature>
<dbReference type="InterPro" id="IPR056428">
    <property type="entry name" value="WH_GTF3C1"/>
</dbReference>
<feature type="compositionally biased region" description="Acidic residues" evidence="6">
    <location>
        <begin position="1950"/>
        <end position="1960"/>
    </location>
</feature>
<dbReference type="EMBL" id="VZRP01003637">
    <property type="protein sequence ID" value="NWV60827.1"/>
    <property type="molecule type" value="Genomic_DNA"/>
</dbReference>
<feature type="compositionally biased region" description="Basic and acidic residues" evidence="6">
    <location>
        <begin position="1934"/>
        <end position="1949"/>
    </location>
</feature>
<evidence type="ECO:0000256" key="2">
    <source>
        <dbReference type="ARBA" id="ARBA00022553"/>
    </source>
</evidence>
<dbReference type="InterPro" id="IPR035625">
    <property type="entry name" value="Tfc3-like_eWH"/>
</dbReference>
<dbReference type="CDD" id="cd16169">
    <property type="entry name" value="Tau138_eWH"/>
    <property type="match status" value="1"/>
</dbReference>
<sequence>MEALWVLLDEVALEGLDGITAAALWQRLAARSPPFPLPLEPDTQQLLWAALSAQPDVRFYLLPRPRPPLRLHDRYEEIDLETGILETKRDPVSSDDIYPIHMILDNKDGTQGSCQYFKERVDITDKIRTKDLQPCYTYKEAIEKWGEKMVIVASQEQRYRALIGWEGDPDLKLPDFSYCILERLGRARWQGELQRDLHSGAFKVDAGKLHYHRRVLDRNGLITMQSHVIRLPSGAQQHSILLLLTRFHVDRRSKYDILMEKLSSMLSTRSNQMETLGNLREELGLCERTFKRLYQYMMNAGLAKVVSVPLQHINPNGGPYKTKKGTDVMVRCLKLLKEFRKKMEDYHDDDEEIITKVVQPVDIVCERDMLTQAYQLIESRGTKGISQAEIRMAMNVGKLEARMLCRLLDRYKVVKGFMEDEGRQRTTKYISYIFAEESDLNRQFEREKARSEQLATVTLALVPEDSPAVEDVSPGDDEPVASESDNEEEGKGRKKRGKGHKANSGSSLKSSGRDDAQQATPAKVSKPTAVKSQRKKQPSPQILEDPEELPDNISGESSTSGAQKQESSVSNCAYPTDEDGGVAVVEEVRLEDPKKPCGHRKEKRSKAAAVERPHETYRLLKRRNLIVEAVRNLHLIESLFTLQKMVMDQEKQEGVSTKCCKKSIVRLVQRLAREGLLRLYRTTVIQDGISKKVEFVVHPSVSPSDPLVKSAIEQVRFRISNSSTANRQTPTSQDHGDEENQGQEAVSDPGKTQESSCKADNSQAGKTDEKMGVTQLKNYHPVTVPGLGRSLGFLPKMPRLRMVHMFLWYLIYGHPLNEAQQKGGSDGEKTQGLDANAAIIEAQPDGTLEIVTSGVNPETSAQETEIDLSNQTVYVDDTSWMRYIPPLPVHREFGFGWALVSDILLCLPLSVFVQIIQVSYKVEGLEEFLNDPLKKHTLIRFLPRPIRQQLLYKRRYIFSVVENLQRLCYMGLLQFGPTEKFQDKDQVFVYMKRNAVIVDTTICDLHYNLAQSSRPFERRWYVLNTLQDVENFWFDLQCVCLNTPLGVVRCPRTKKSNLPGEETALDVEKEQESAVNKHNLERKCAMLEYTTGSREVVDDGSIPGDGLGAAGLDSSFYGHLKRNWIWTSYIINKTRKENTGSENGLTVRLQTFLTKHPLPLSTAGNKINILGEAKIGSESLNQKEECIEISKEPTQDRTKRVRGGKSQKRKRLKKDVGKKTRKKKKEEDSVEKSKRPRYHDKADQSALLRMTRLRVTWTVQEDSLLMLCRIASHVLNAKVKGPFVPWQVVRDLMHSSFEESLDKTSHSVGRRARYIVRNPQTYLNYKVCLAEVYQDKALIDDFMNRENNYEDPQVCAKEFKEFVERLKEKFSSTLGNPKLEIPDTLEELFSRFRVLAIGEDTNQGTKEDNLSSVYDIHFLVLQNLIQSTLALSDNQMESCQSFQTFRLYQEYRDDILVKAFLECQKRSLVNRRRVNHTLGPKKSRALPFVPMSYHLSQSYYRVFTWRFPSTICTESFQFLEKLKDAERSDQPHNFSFKDEENASSEGMVAFPMDGPGGQCVAMLSLFSLGLVAVNVKIPEQIIVVDSSMVENEVIKSLGKEGLEDDDDDDDDLEESSGGKRRIEVKPRQASHTNYLLMRGYYSPGIVSTRNLSPSDNIVVNSCQVKVRLRCTPIPGRLSSPVPSLLDHMPVGISCLPETFTRLIKVQEELYEVDKFLRECTECYGYNPRDVEAVLEIWKAIEATSHFGICKAELSKHFCIYEEVEAERSRSLEQYIQDLIEMQQVLEVGGHTVRLVAMVFARPWLLRSVCLKSKAEDAEQPGADSALPDVPQEPGKGQECLGEQEQLGEDTQPASDEEPPRKRCRTDVLQDGTQLCKGTQPALESAHGRTLDAAVPEPATRKETSVTGGEAQGGGSLGGEEEPPAELPESAPEAVHVDTSKEQDKSCSEDKELEVENDELSTEQKKQIPIPEQSASGQDDDLSYFQENPGVSKASLVFGRACESVCFIGRPWRIVDGNLNKPVCKGMMEAVLYHVMTKPGVTQAGLLQHYSGVLQPVAVLEILQGLETLGCIRRFYMKKPSPVSLFSQPVVEEQLKNPKLSETPTIYYEPTIDCTLRLGRVFPCDMNWNKWVQIIPV</sequence>
<dbReference type="GO" id="GO:0000127">
    <property type="term" value="C:transcription factor TFIIIC complex"/>
    <property type="evidence" value="ECO:0007669"/>
    <property type="project" value="InterPro"/>
</dbReference>
<comment type="subcellular location">
    <subcellularLocation>
        <location evidence="1">Nucleus</location>
    </subcellularLocation>
</comment>
<evidence type="ECO:0000313" key="10">
    <source>
        <dbReference type="EMBL" id="NWV60827.1"/>
    </source>
</evidence>
<feature type="compositionally biased region" description="Basic and acidic residues" evidence="6">
    <location>
        <begin position="1225"/>
        <end position="1243"/>
    </location>
</feature>
<feature type="region of interest" description="Disordered" evidence="6">
    <location>
        <begin position="1599"/>
        <end position="1624"/>
    </location>
</feature>
<feature type="region of interest" description="Disordered" evidence="6">
    <location>
        <begin position="459"/>
        <end position="578"/>
    </location>
</feature>
<evidence type="ECO:0000259" key="8">
    <source>
        <dbReference type="Pfam" id="PF23704"/>
    </source>
</evidence>
<dbReference type="GO" id="GO:0042791">
    <property type="term" value="P:5S class rRNA transcription by RNA polymerase III"/>
    <property type="evidence" value="ECO:0007669"/>
    <property type="project" value="TreeGrafter"/>
</dbReference>
<dbReference type="InterPro" id="IPR044210">
    <property type="entry name" value="Tfc3-like"/>
</dbReference>
<dbReference type="InterPro" id="IPR056467">
    <property type="entry name" value="eWH_GTF3C1"/>
</dbReference>
<evidence type="ECO:0000256" key="5">
    <source>
        <dbReference type="ARBA" id="ARBA00023242"/>
    </source>
</evidence>
<feature type="non-terminal residue" evidence="10">
    <location>
        <position position="2136"/>
    </location>
</feature>
<dbReference type="GO" id="GO:0003677">
    <property type="term" value="F:DNA binding"/>
    <property type="evidence" value="ECO:0007669"/>
    <property type="project" value="UniProtKB-KW"/>
</dbReference>
<dbReference type="PANTHER" id="PTHR15180">
    <property type="entry name" value="GENERAL TRANSCRIPTION FACTOR 3C POLYPEPTIDE 1"/>
    <property type="match status" value="1"/>
</dbReference>
<feature type="compositionally biased region" description="Polar residues" evidence="6">
    <location>
        <begin position="719"/>
        <end position="733"/>
    </location>
</feature>
<feature type="compositionally biased region" description="Basic and acidic residues" evidence="6">
    <location>
        <begin position="1857"/>
        <end position="1867"/>
    </location>
</feature>
<evidence type="ECO:0000259" key="7">
    <source>
        <dbReference type="Pfam" id="PF04182"/>
    </source>
</evidence>
<dbReference type="Pfam" id="PF23704">
    <property type="entry name" value="WHD_GTF3C1_N"/>
    <property type="match status" value="1"/>
</dbReference>
<dbReference type="InterPro" id="IPR007309">
    <property type="entry name" value="TFIIIC_Bblock-bd"/>
</dbReference>
<evidence type="ECO:0000256" key="3">
    <source>
        <dbReference type="ARBA" id="ARBA00023125"/>
    </source>
</evidence>
<feature type="compositionally biased region" description="Acidic residues" evidence="6">
    <location>
        <begin position="1602"/>
        <end position="1614"/>
    </location>
</feature>
<feature type="compositionally biased region" description="Acidic residues" evidence="6">
    <location>
        <begin position="473"/>
        <end position="488"/>
    </location>
</feature>
<protein>
    <submittedName>
        <fullName evidence="10">TF3C1 factor</fullName>
    </submittedName>
</protein>
<dbReference type="Proteomes" id="UP000564407">
    <property type="component" value="Unassembled WGS sequence"/>
</dbReference>
<feature type="region of interest" description="Disordered" evidence="6">
    <location>
        <begin position="1189"/>
        <end position="1243"/>
    </location>
</feature>
<dbReference type="GO" id="GO:0005634">
    <property type="term" value="C:nucleus"/>
    <property type="evidence" value="ECO:0007669"/>
    <property type="project" value="UniProtKB-SubCell"/>
</dbReference>
<reference evidence="10 11" key="1">
    <citation type="submission" date="2019-09" db="EMBL/GenBank/DDBJ databases">
        <title>Bird 10,000 Genomes (B10K) Project - Family phase.</title>
        <authorList>
            <person name="Zhang G."/>
        </authorList>
    </citation>
    <scope>NUCLEOTIDE SEQUENCE [LARGE SCALE GENOMIC DNA]</scope>
    <source>
        <strain evidence="10">B10K-DU-029-44</strain>
        <tissue evidence="10">Heart</tissue>
    </source>
</reference>
<organism evidence="10 11">
    <name type="scientific">Malurus elegans</name>
    <name type="common">Red-winged fairywren</name>
    <dbReference type="NCBI Taxonomy" id="720584"/>
    <lineage>
        <taxon>Eukaryota</taxon>
        <taxon>Metazoa</taxon>
        <taxon>Chordata</taxon>
        <taxon>Craniata</taxon>
        <taxon>Vertebrata</taxon>
        <taxon>Euteleostomi</taxon>
        <taxon>Archelosauria</taxon>
        <taxon>Archosauria</taxon>
        <taxon>Dinosauria</taxon>
        <taxon>Saurischia</taxon>
        <taxon>Theropoda</taxon>
        <taxon>Coelurosauria</taxon>
        <taxon>Aves</taxon>
        <taxon>Neognathae</taxon>
        <taxon>Neoaves</taxon>
        <taxon>Telluraves</taxon>
        <taxon>Australaves</taxon>
        <taxon>Passeriformes</taxon>
        <taxon>Meliphagoidea</taxon>
        <taxon>Maluridae</taxon>
        <taxon>Malurus</taxon>
    </lineage>
</organism>
<evidence type="ECO:0000313" key="11">
    <source>
        <dbReference type="Proteomes" id="UP000564407"/>
    </source>
</evidence>
<dbReference type="PANTHER" id="PTHR15180:SF1">
    <property type="entry name" value="GENERAL TRANSCRIPTION FACTOR 3C POLYPEPTIDE 1"/>
    <property type="match status" value="1"/>
</dbReference>
<feature type="compositionally biased region" description="Polar residues" evidence="6">
    <location>
        <begin position="750"/>
        <end position="765"/>
    </location>
</feature>
<evidence type="ECO:0000256" key="1">
    <source>
        <dbReference type="ARBA" id="ARBA00004123"/>
    </source>
</evidence>
<feature type="compositionally biased region" description="Polar residues" evidence="6">
    <location>
        <begin position="554"/>
        <end position="573"/>
    </location>
</feature>
<evidence type="ECO:0000259" key="9">
    <source>
        <dbReference type="Pfam" id="PF24101"/>
    </source>
</evidence>
<proteinExistence type="predicted"/>